<evidence type="ECO:0000313" key="2">
    <source>
        <dbReference type="Proteomes" id="UP000198672"/>
    </source>
</evidence>
<gene>
    <name evidence="1" type="ORF">SAMN05421644_10123</name>
</gene>
<sequence>MVPTTRPNRYAGWMVCRWEQMDSKSKIKGYAVHTPLKLSWPLIANHSPLL</sequence>
<dbReference type="AlphaFoldDB" id="A0A1H3AKW5"/>
<keyword evidence="2" id="KW-1185">Reference proteome</keyword>
<protein>
    <submittedName>
        <fullName evidence="1">Uncharacterized protein</fullName>
    </submittedName>
</protein>
<name>A0A1H3AKW5_ALLWA</name>
<dbReference type="EMBL" id="FNOW01000001">
    <property type="protein sequence ID" value="SDX30327.1"/>
    <property type="molecule type" value="Genomic_DNA"/>
</dbReference>
<organism evidence="1 2">
    <name type="scientific">Allochromatium warmingii</name>
    <name type="common">Chromatium warmingii</name>
    <dbReference type="NCBI Taxonomy" id="61595"/>
    <lineage>
        <taxon>Bacteria</taxon>
        <taxon>Pseudomonadati</taxon>
        <taxon>Pseudomonadota</taxon>
        <taxon>Gammaproteobacteria</taxon>
        <taxon>Chromatiales</taxon>
        <taxon>Chromatiaceae</taxon>
        <taxon>Allochromatium</taxon>
    </lineage>
</organism>
<dbReference type="Proteomes" id="UP000198672">
    <property type="component" value="Unassembled WGS sequence"/>
</dbReference>
<reference evidence="2" key="1">
    <citation type="submission" date="2016-10" db="EMBL/GenBank/DDBJ databases">
        <authorList>
            <person name="Varghese N."/>
            <person name="Submissions S."/>
        </authorList>
    </citation>
    <scope>NUCLEOTIDE SEQUENCE [LARGE SCALE GENOMIC DNA]</scope>
    <source>
        <strain evidence="2">DSM 173</strain>
    </source>
</reference>
<evidence type="ECO:0000313" key="1">
    <source>
        <dbReference type="EMBL" id="SDX30327.1"/>
    </source>
</evidence>
<accession>A0A1H3AKW5</accession>
<proteinExistence type="predicted"/>